<evidence type="ECO:0000256" key="3">
    <source>
        <dbReference type="ARBA" id="ARBA00023163"/>
    </source>
</evidence>
<dbReference type="InterPro" id="IPR009057">
    <property type="entry name" value="Homeodomain-like_sf"/>
</dbReference>
<dbReference type="Gene3D" id="2.60.120.280">
    <property type="entry name" value="Regulatory protein AraC"/>
    <property type="match status" value="1"/>
</dbReference>
<dbReference type="InterPro" id="IPR037923">
    <property type="entry name" value="HTH-like"/>
</dbReference>
<proteinExistence type="predicted"/>
<dbReference type="PANTHER" id="PTHR43280">
    <property type="entry name" value="ARAC-FAMILY TRANSCRIPTIONAL REGULATOR"/>
    <property type="match status" value="1"/>
</dbReference>
<dbReference type="InterPro" id="IPR018060">
    <property type="entry name" value="HTH_AraC"/>
</dbReference>
<keyword evidence="1" id="KW-0805">Transcription regulation</keyword>
<evidence type="ECO:0000313" key="5">
    <source>
        <dbReference type="EMBL" id="TBX37746.1"/>
    </source>
</evidence>
<dbReference type="CDD" id="cd06986">
    <property type="entry name" value="cupin_MmsR-like_N"/>
    <property type="match status" value="1"/>
</dbReference>
<evidence type="ECO:0000313" key="6">
    <source>
        <dbReference type="Proteomes" id="UP000292648"/>
    </source>
</evidence>
<dbReference type="PROSITE" id="PS01124">
    <property type="entry name" value="HTH_ARAC_FAMILY_2"/>
    <property type="match status" value="1"/>
</dbReference>
<dbReference type="PANTHER" id="PTHR43280:SF30">
    <property type="entry name" value="MMSAB OPERON REGULATORY PROTEIN"/>
    <property type="match status" value="1"/>
</dbReference>
<gene>
    <name evidence="5" type="ORF">EUZ87_14750</name>
</gene>
<dbReference type="Proteomes" id="UP000292648">
    <property type="component" value="Unassembled WGS sequence"/>
</dbReference>
<accession>A0A4Q9Y2I1</accession>
<comment type="caution">
    <text evidence="5">The sequence shown here is derived from an EMBL/GenBank/DDBJ whole genome shotgun (WGS) entry which is preliminary data.</text>
</comment>
<dbReference type="RefSeq" id="WP_131510580.1">
    <property type="nucleotide sequence ID" value="NZ_CP142835.1"/>
</dbReference>
<dbReference type="PRINTS" id="PR00032">
    <property type="entry name" value="HTHARAC"/>
</dbReference>
<reference evidence="5 6" key="1">
    <citation type="submission" date="2019-01" db="EMBL/GenBank/DDBJ databases">
        <title>Draft genome sequence of Lactobacillus paraplantarum OSY-TC318, a Producer of the novel lantibiotic Paraplantaracin TC318.</title>
        <authorList>
            <person name="Hussein W.E."/>
            <person name="Huang E."/>
            <person name="Yousef A.E."/>
        </authorList>
    </citation>
    <scope>NUCLEOTIDE SEQUENCE [LARGE SCALE GENOMIC DNA]</scope>
    <source>
        <strain evidence="5 6">OSY-TC318</strain>
    </source>
</reference>
<dbReference type="AlphaFoldDB" id="A0A4Q9Y2I1"/>
<dbReference type="SMART" id="SM00342">
    <property type="entry name" value="HTH_ARAC"/>
    <property type="match status" value="1"/>
</dbReference>
<dbReference type="InterPro" id="IPR003313">
    <property type="entry name" value="AraC-bd"/>
</dbReference>
<dbReference type="GO" id="GO:0043565">
    <property type="term" value="F:sequence-specific DNA binding"/>
    <property type="evidence" value="ECO:0007669"/>
    <property type="project" value="InterPro"/>
</dbReference>
<dbReference type="SUPFAM" id="SSF51215">
    <property type="entry name" value="Regulatory protein AraC"/>
    <property type="match status" value="1"/>
</dbReference>
<dbReference type="InterPro" id="IPR018062">
    <property type="entry name" value="HTH_AraC-typ_CS"/>
</dbReference>
<sequence>MKRLENFDNEYLFVLPKTFIEKLITTPITSNLYLTNLGFFPNAEYHYVSREHGAEEWIIIFCTGGSGSATINHVRYQLHQYSLIILPPGVKQVYQASENDPWDIYWLHFTGKLATDYPNIFTDKPFFIDHIQSNEVDTIMRYFWLMIKTYIPGFTYNRSLYTSQLLGLMLVELSLNTGKISNGVQGSPYVDTAISYIYDKIDEPIRLDTIAQHLEISSSYLSRIFKSITGKSVNQYITQLKMERATYYLSYTNITIQQIADRLGYTDSYYFSRVFKKEYAVSPKHYRERLA</sequence>
<dbReference type="InterPro" id="IPR020449">
    <property type="entry name" value="Tscrpt_reg_AraC-type_HTH"/>
</dbReference>
<feature type="domain" description="HTH araC/xylS-type" evidence="4">
    <location>
        <begin position="191"/>
        <end position="289"/>
    </location>
</feature>
<evidence type="ECO:0000256" key="2">
    <source>
        <dbReference type="ARBA" id="ARBA00023125"/>
    </source>
</evidence>
<keyword evidence="3" id="KW-0804">Transcription</keyword>
<dbReference type="Pfam" id="PF02311">
    <property type="entry name" value="AraC_binding"/>
    <property type="match status" value="1"/>
</dbReference>
<dbReference type="Pfam" id="PF12833">
    <property type="entry name" value="HTH_18"/>
    <property type="match status" value="1"/>
</dbReference>
<dbReference type="SUPFAM" id="SSF46689">
    <property type="entry name" value="Homeodomain-like"/>
    <property type="match status" value="2"/>
</dbReference>
<organism evidence="5 6">
    <name type="scientific">Lactiplantibacillus paraplantarum</name>
    <dbReference type="NCBI Taxonomy" id="60520"/>
    <lineage>
        <taxon>Bacteria</taxon>
        <taxon>Bacillati</taxon>
        <taxon>Bacillota</taxon>
        <taxon>Bacilli</taxon>
        <taxon>Lactobacillales</taxon>
        <taxon>Lactobacillaceae</taxon>
        <taxon>Lactiplantibacillus</taxon>
    </lineage>
</organism>
<evidence type="ECO:0000256" key="1">
    <source>
        <dbReference type="ARBA" id="ARBA00023015"/>
    </source>
</evidence>
<keyword evidence="2" id="KW-0238">DNA-binding</keyword>
<dbReference type="EMBL" id="SEHH01000134">
    <property type="protein sequence ID" value="TBX37746.1"/>
    <property type="molecule type" value="Genomic_DNA"/>
</dbReference>
<dbReference type="PROSITE" id="PS00041">
    <property type="entry name" value="HTH_ARAC_FAMILY_1"/>
    <property type="match status" value="1"/>
</dbReference>
<protein>
    <submittedName>
        <fullName evidence="5">AraC family transcriptional regulator</fullName>
    </submittedName>
</protein>
<dbReference type="Gene3D" id="1.10.10.60">
    <property type="entry name" value="Homeodomain-like"/>
    <property type="match status" value="2"/>
</dbReference>
<evidence type="ECO:0000259" key="4">
    <source>
        <dbReference type="PROSITE" id="PS01124"/>
    </source>
</evidence>
<name>A0A4Q9Y2I1_9LACO</name>
<dbReference type="GO" id="GO:0003700">
    <property type="term" value="F:DNA-binding transcription factor activity"/>
    <property type="evidence" value="ECO:0007669"/>
    <property type="project" value="InterPro"/>
</dbReference>